<evidence type="ECO:0000256" key="3">
    <source>
        <dbReference type="PROSITE-ProRule" id="PRU01282"/>
    </source>
</evidence>
<dbReference type="SUPFAM" id="SSF52833">
    <property type="entry name" value="Thioredoxin-like"/>
    <property type="match status" value="1"/>
</dbReference>
<proteinExistence type="inferred from homology"/>
<comment type="similarity">
    <text evidence="1 3">Belongs to the ArsC family.</text>
</comment>
<dbReference type="Gene3D" id="3.40.30.10">
    <property type="entry name" value="Glutaredoxin"/>
    <property type="match status" value="1"/>
</dbReference>
<dbReference type="InterPro" id="IPR006660">
    <property type="entry name" value="Arsenate_reductase-like"/>
</dbReference>
<dbReference type="Pfam" id="PF03960">
    <property type="entry name" value="ArsC"/>
    <property type="match status" value="1"/>
</dbReference>
<dbReference type="EMBL" id="DRLD01000088">
    <property type="protein sequence ID" value="HED09673.1"/>
    <property type="molecule type" value="Genomic_DNA"/>
</dbReference>
<keyword evidence="2 4" id="KW-0560">Oxidoreductase</keyword>
<dbReference type="GO" id="GO:0008794">
    <property type="term" value="F:arsenate reductase (glutaredoxin) activity"/>
    <property type="evidence" value="ECO:0007669"/>
    <property type="project" value="UniProtKB-EC"/>
</dbReference>
<dbReference type="Proteomes" id="UP000886005">
    <property type="component" value="Unassembled WGS sequence"/>
</dbReference>
<organism evidence="4">
    <name type="scientific">Caldithrix abyssi</name>
    <dbReference type="NCBI Taxonomy" id="187145"/>
    <lineage>
        <taxon>Bacteria</taxon>
        <taxon>Pseudomonadati</taxon>
        <taxon>Calditrichota</taxon>
        <taxon>Calditrichia</taxon>
        <taxon>Calditrichales</taxon>
        <taxon>Calditrichaceae</taxon>
        <taxon>Caldithrix</taxon>
    </lineage>
</organism>
<dbReference type="NCBIfam" id="TIGR00014">
    <property type="entry name" value="arsC"/>
    <property type="match status" value="1"/>
</dbReference>
<dbReference type="PANTHER" id="PTHR30041">
    <property type="entry name" value="ARSENATE REDUCTASE"/>
    <property type="match status" value="1"/>
</dbReference>
<reference evidence="4" key="1">
    <citation type="journal article" date="2020" name="mSystems">
        <title>Genome- and Community-Level Interaction Insights into Carbon Utilization and Element Cycling Functions of Hydrothermarchaeota in Hydrothermal Sediment.</title>
        <authorList>
            <person name="Zhou Z."/>
            <person name="Liu Y."/>
            <person name="Xu W."/>
            <person name="Pan J."/>
            <person name="Luo Z.H."/>
            <person name="Li M."/>
        </authorList>
    </citation>
    <scope>NUCLEOTIDE SEQUENCE [LARGE SCALE GENOMIC DNA]</scope>
    <source>
        <strain evidence="4">HyVt-456</strain>
    </source>
</reference>
<accession>A0A7V1PTJ0</accession>
<dbReference type="PANTHER" id="PTHR30041:SF4">
    <property type="entry name" value="ARSENATE REDUCTASE"/>
    <property type="match status" value="1"/>
</dbReference>
<dbReference type="AlphaFoldDB" id="A0A7V1PTJ0"/>
<evidence type="ECO:0000256" key="1">
    <source>
        <dbReference type="ARBA" id="ARBA00007198"/>
    </source>
</evidence>
<evidence type="ECO:0000256" key="2">
    <source>
        <dbReference type="ARBA" id="ARBA00023002"/>
    </source>
</evidence>
<dbReference type="CDD" id="cd03034">
    <property type="entry name" value="ArsC_ArsC"/>
    <property type="match status" value="1"/>
</dbReference>
<dbReference type="InterPro" id="IPR036249">
    <property type="entry name" value="Thioredoxin-like_sf"/>
</dbReference>
<dbReference type="EC" id="1.20.4.1" evidence="4"/>
<dbReference type="PROSITE" id="PS51353">
    <property type="entry name" value="ARSC"/>
    <property type="match status" value="1"/>
</dbReference>
<comment type="caution">
    <text evidence="4">The sequence shown here is derived from an EMBL/GenBank/DDBJ whole genome shotgun (WGS) entry which is preliminary data.</text>
</comment>
<protein>
    <submittedName>
        <fullName evidence="4">Arsenate reductase (Glutaredoxin)</fullName>
        <ecNumber evidence="4">1.20.4.1</ecNumber>
    </submittedName>
</protein>
<sequence length="117" mass="13618">MEARIFHNPRCSKSRQALQLLKEHKIEPQIIEYLKTPPTADDICDLCKKMGIPPRELIRFKEAIAKELGISRKDDREDSEWCRLMAEHPKLIERPIFIYGDKVVLGRPPEKVLEIVG</sequence>
<evidence type="ECO:0000313" key="4">
    <source>
        <dbReference type="EMBL" id="HED09673.1"/>
    </source>
</evidence>
<gene>
    <name evidence="4" type="primary">arsC</name>
    <name evidence="4" type="ORF">ENJ10_03210</name>
</gene>
<name>A0A7V1PTJ0_CALAY</name>
<dbReference type="InterPro" id="IPR006659">
    <property type="entry name" value="Arsenate_reductase"/>
</dbReference>